<evidence type="ECO:0000259" key="4">
    <source>
        <dbReference type="PROSITE" id="PS50043"/>
    </source>
</evidence>
<feature type="domain" description="HTH luxR-type" evidence="4">
    <location>
        <begin position="137"/>
        <end position="202"/>
    </location>
</feature>
<dbReference type="Pfam" id="PF00196">
    <property type="entry name" value="GerE"/>
    <property type="match status" value="1"/>
</dbReference>
<dbReference type="InterPro" id="IPR000792">
    <property type="entry name" value="Tscrpt_reg_LuxR_C"/>
</dbReference>
<evidence type="ECO:0000256" key="1">
    <source>
        <dbReference type="ARBA" id="ARBA00022553"/>
    </source>
</evidence>
<reference evidence="6" key="1">
    <citation type="submission" date="2013-10" db="EMBL/GenBank/DDBJ databases">
        <title>Functional metagenomics reveals novel beta-galactosidases not predictable from gene sequences.</title>
        <authorList>
            <person name="Cheng J."/>
            <person name="Engel K."/>
            <person name="Romantsov T."/>
            <person name="Neufeld J.D."/>
            <person name="Rose D.R."/>
            <person name="Charles T.C."/>
        </authorList>
    </citation>
    <scope>NUCLEOTIDE SEQUENCE</scope>
</reference>
<dbReference type="InterPro" id="IPR016032">
    <property type="entry name" value="Sig_transdc_resp-reg_C-effctor"/>
</dbReference>
<protein>
    <submittedName>
        <fullName evidence="6">LuxR family transcriptional regulator</fullName>
    </submittedName>
</protein>
<name>X2LC81_9BACT</name>
<evidence type="ECO:0000256" key="2">
    <source>
        <dbReference type="ARBA" id="ARBA00023125"/>
    </source>
</evidence>
<dbReference type="PROSITE" id="PS00622">
    <property type="entry name" value="HTH_LUXR_1"/>
    <property type="match status" value="1"/>
</dbReference>
<dbReference type="InterPro" id="IPR011006">
    <property type="entry name" value="CheY-like_superfamily"/>
</dbReference>
<dbReference type="CDD" id="cd17535">
    <property type="entry name" value="REC_NarL-like"/>
    <property type="match status" value="1"/>
</dbReference>
<dbReference type="SMART" id="SM00448">
    <property type="entry name" value="REC"/>
    <property type="match status" value="1"/>
</dbReference>
<feature type="domain" description="Response regulatory" evidence="5">
    <location>
        <begin position="3"/>
        <end position="119"/>
    </location>
</feature>
<dbReference type="PROSITE" id="PS50043">
    <property type="entry name" value="HTH_LUXR_2"/>
    <property type="match status" value="1"/>
</dbReference>
<dbReference type="SMART" id="SM00421">
    <property type="entry name" value="HTH_LUXR"/>
    <property type="match status" value="1"/>
</dbReference>
<sequence length="206" mass="22483">MIRLALSEDHTIVRWALREALSKADDIEVVGEAGTAAETLAMVQNVKPDVLLLDITLPDRSGFDVLAEMRQIETAPLVVVLTWHTEPSYAARAISAGAHGYVNKAVEPTELLNSIRAVSRGEQIIPPGVEQLLASGDGHPASALTAREQQVMEMLARGMTNREIAEHLDISIKTVDTHRGHVLKKLGLRNNSELTRFAVKHGYVSL</sequence>
<evidence type="ECO:0000256" key="3">
    <source>
        <dbReference type="PROSITE-ProRule" id="PRU00169"/>
    </source>
</evidence>
<dbReference type="Pfam" id="PF00072">
    <property type="entry name" value="Response_reg"/>
    <property type="match status" value="1"/>
</dbReference>
<organism evidence="6">
    <name type="scientific">uncultured bacterium lac111</name>
    <dbReference type="NCBI Taxonomy" id="1447235"/>
    <lineage>
        <taxon>Bacteria</taxon>
        <taxon>environmental samples</taxon>
    </lineage>
</organism>
<dbReference type="PRINTS" id="PR00038">
    <property type="entry name" value="HTHLUXR"/>
</dbReference>
<proteinExistence type="predicted"/>
<dbReference type="EMBL" id="KF796601">
    <property type="protein sequence ID" value="AHN97832.1"/>
    <property type="molecule type" value="Genomic_DNA"/>
</dbReference>
<dbReference type="PROSITE" id="PS50110">
    <property type="entry name" value="RESPONSE_REGULATORY"/>
    <property type="match status" value="1"/>
</dbReference>
<keyword evidence="1 3" id="KW-0597">Phosphoprotein</keyword>
<accession>X2LC81</accession>
<dbReference type="GO" id="GO:0003677">
    <property type="term" value="F:DNA binding"/>
    <property type="evidence" value="ECO:0007669"/>
    <property type="project" value="UniProtKB-KW"/>
</dbReference>
<keyword evidence="2" id="KW-0238">DNA-binding</keyword>
<dbReference type="SUPFAM" id="SSF52172">
    <property type="entry name" value="CheY-like"/>
    <property type="match status" value="1"/>
</dbReference>
<dbReference type="Gene3D" id="3.40.50.2300">
    <property type="match status" value="1"/>
</dbReference>
<evidence type="ECO:0000313" key="6">
    <source>
        <dbReference type="EMBL" id="AHN97832.1"/>
    </source>
</evidence>
<dbReference type="AlphaFoldDB" id="X2LC81"/>
<dbReference type="PANTHER" id="PTHR43214">
    <property type="entry name" value="TWO-COMPONENT RESPONSE REGULATOR"/>
    <property type="match status" value="1"/>
</dbReference>
<dbReference type="GO" id="GO:0000160">
    <property type="term" value="P:phosphorelay signal transduction system"/>
    <property type="evidence" value="ECO:0007669"/>
    <property type="project" value="InterPro"/>
</dbReference>
<evidence type="ECO:0000259" key="5">
    <source>
        <dbReference type="PROSITE" id="PS50110"/>
    </source>
</evidence>
<feature type="modified residue" description="4-aspartylphosphate" evidence="3">
    <location>
        <position position="54"/>
    </location>
</feature>
<dbReference type="CDD" id="cd06170">
    <property type="entry name" value="LuxR_C_like"/>
    <property type="match status" value="1"/>
</dbReference>
<dbReference type="SUPFAM" id="SSF46894">
    <property type="entry name" value="C-terminal effector domain of the bipartite response regulators"/>
    <property type="match status" value="1"/>
</dbReference>
<dbReference type="InterPro" id="IPR039420">
    <property type="entry name" value="WalR-like"/>
</dbReference>
<dbReference type="PANTHER" id="PTHR43214:SF43">
    <property type="entry name" value="TWO-COMPONENT RESPONSE REGULATOR"/>
    <property type="match status" value="1"/>
</dbReference>
<dbReference type="InterPro" id="IPR058245">
    <property type="entry name" value="NreC/VraR/RcsB-like_REC"/>
</dbReference>
<dbReference type="InterPro" id="IPR001789">
    <property type="entry name" value="Sig_transdc_resp-reg_receiver"/>
</dbReference>
<dbReference type="GO" id="GO:0006355">
    <property type="term" value="P:regulation of DNA-templated transcription"/>
    <property type="evidence" value="ECO:0007669"/>
    <property type="project" value="InterPro"/>
</dbReference>